<dbReference type="PROSITE" id="PS50850">
    <property type="entry name" value="MFS"/>
    <property type="match status" value="1"/>
</dbReference>
<feature type="transmembrane region" description="Helical" evidence="4">
    <location>
        <begin position="173"/>
        <end position="195"/>
    </location>
</feature>
<evidence type="ECO:0000256" key="3">
    <source>
        <dbReference type="ARBA" id="ARBA00023136"/>
    </source>
</evidence>
<feature type="transmembrane region" description="Helical" evidence="4">
    <location>
        <begin position="344"/>
        <end position="365"/>
    </location>
</feature>
<keyword evidence="2 4" id="KW-1133">Transmembrane helix</keyword>
<dbReference type="EMBL" id="QAOQ01000007">
    <property type="protein sequence ID" value="PTQ94008.1"/>
    <property type="molecule type" value="Genomic_DNA"/>
</dbReference>
<gene>
    <name evidence="6" type="ORF">C8P68_10769</name>
</gene>
<feature type="transmembrane region" description="Helical" evidence="4">
    <location>
        <begin position="315"/>
        <end position="337"/>
    </location>
</feature>
<feature type="transmembrane region" description="Helical" evidence="4">
    <location>
        <begin position="221"/>
        <end position="241"/>
    </location>
</feature>
<name>A0A2T5J641_9SPHI</name>
<dbReference type="Proteomes" id="UP000244168">
    <property type="component" value="Unassembled WGS sequence"/>
</dbReference>
<evidence type="ECO:0000256" key="1">
    <source>
        <dbReference type="ARBA" id="ARBA00022692"/>
    </source>
</evidence>
<comment type="caution">
    <text evidence="6">The sequence shown here is derived from an EMBL/GenBank/DDBJ whole genome shotgun (WGS) entry which is preliminary data.</text>
</comment>
<keyword evidence="3 4" id="KW-0472">Membrane</keyword>
<keyword evidence="7" id="KW-1185">Reference proteome</keyword>
<dbReference type="SUPFAM" id="SSF103473">
    <property type="entry name" value="MFS general substrate transporter"/>
    <property type="match status" value="1"/>
</dbReference>
<reference evidence="6 7" key="1">
    <citation type="submission" date="2018-04" db="EMBL/GenBank/DDBJ databases">
        <title>Genomic Encyclopedia of Archaeal and Bacterial Type Strains, Phase II (KMG-II): from individual species to whole genera.</title>
        <authorList>
            <person name="Goeker M."/>
        </authorList>
    </citation>
    <scope>NUCLEOTIDE SEQUENCE [LARGE SCALE GENOMIC DNA]</scope>
    <source>
        <strain evidence="6 7">DSM 26809</strain>
    </source>
</reference>
<evidence type="ECO:0000313" key="7">
    <source>
        <dbReference type="Proteomes" id="UP000244168"/>
    </source>
</evidence>
<dbReference type="PANTHER" id="PTHR43129">
    <property type="entry name" value="FOSMIDOMYCIN RESISTANCE PROTEIN"/>
    <property type="match status" value="1"/>
</dbReference>
<dbReference type="Gene3D" id="1.20.1250.20">
    <property type="entry name" value="MFS general substrate transporter like domains"/>
    <property type="match status" value="2"/>
</dbReference>
<accession>A0A2T5J641</accession>
<evidence type="ECO:0000256" key="2">
    <source>
        <dbReference type="ARBA" id="ARBA00022989"/>
    </source>
</evidence>
<protein>
    <submittedName>
        <fullName evidence="6">FSR family fosmidomycin resistance protein-like MFS transporter</fullName>
    </submittedName>
</protein>
<dbReference type="PANTHER" id="PTHR43129:SF1">
    <property type="entry name" value="FOSMIDOMYCIN RESISTANCE PROTEIN"/>
    <property type="match status" value="1"/>
</dbReference>
<dbReference type="CDD" id="cd17478">
    <property type="entry name" value="MFS_FsR"/>
    <property type="match status" value="1"/>
</dbReference>
<organism evidence="6 7">
    <name type="scientific">Mucilaginibacter yixingensis</name>
    <dbReference type="NCBI Taxonomy" id="1295612"/>
    <lineage>
        <taxon>Bacteria</taxon>
        <taxon>Pseudomonadati</taxon>
        <taxon>Bacteroidota</taxon>
        <taxon>Sphingobacteriia</taxon>
        <taxon>Sphingobacteriales</taxon>
        <taxon>Sphingobacteriaceae</taxon>
        <taxon>Mucilaginibacter</taxon>
    </lineage>
</organism>
<feature type="transmembrane region" description="Helical" evidence="4">
    <location>
        <begin position="50"/>
        <end position="73"/>
    </location>
</feature>
<evidence type="ECO:0000259" key="5">
    <source>
        <dbReference type="PROSITE" id="PS50850"/>
    </source>
</evidence>
<evidence type="ECO:0000256" key="4">
    <source>
        <dbReference type="SAM" id="Phobius"/>
    </source>
</evidence>
<dbReference type="Pfam" id="PF07690">
    <property type="entry name" value="MFS_1"/>
    <property type="match status" value="1"/>
</dbReference>
<feature type="transmembrane region" description="Helical" evidence="4">
    <location>
        <begin position="261"/>
        <end position="278"/>
    </location>
</feature>
<feature type="transmembrane region" description="Helical" evidence="4">
    <location>
        <begin position="12"/>
        <end position="30"/>
    </location>
</feature>
<dbReference type="RefSeq" id="WP_107830332.1">
    <property type="nucleotide sequence ID" value="NZ_CP160205.1"/>
</dbReference>
<feature type="domain" description="Major facilitator superfamily (MFS) profile" evidence="5">
    <location>
        <begin position="20"/>
        <end position="401"/>
    </location>
</feature>
<sequence length="404" mass="43726">MNNQTEIQAKQVAQQTVFAVLFTISFGHFLNDMLQAVVPSVYPMLKDKFHLTFTQIGLITLTYQLTASILQPFVGFYTDRKPRPYSLAIGMSFTLLGLLAVAFAGSFVNVLLAVSLIGIGSSIFHPESSRVAHMASGGKKGLAQSIFQLGGNAGSAVGPLLAALIVVPHGQLYIVWFCFAALLGIIVLSGIARWYQAHLSLKATKTRVVAEPQQALSRNRILFSLFILLILIFSKYFYLASMTSYYTFYLISKFHLSLQQSQVYLFAFMGAVAAGTLLGGPLGDRFGRKYIIWISILGVAPFTLMLPYASLFWTGALSVIIGLIISSAFSAILVYATDLVPGKVGLIAGLFFGLAFGMGGLGSAVLGKLADATSVQYVFQICAFLPLIGIFTGLLPNLEHKRAR</sequence>
<dbReference type="InterPro" id="IPR011701">
    <property type="entry name" value="MFS"/>
</dbReference>
<dbReference type="OrthoDB" id="9770492at2"/>
<dbReference type="GO" id="GO:0005886">
    <property type="term" value="C:plasma membrane"/>
    <property type="evidence" value="ECO:0007669"/>
    <property type="project" value="TreeGrafter"/>
</dbReference>
<evidence type="ECO:0000313" key="6">
    <source>
        <dbReference type="EMBL" id="PTQ94008.1"/>
    </source>
</evidence>
<dbReference type="GO" id="GO:0022857">
    <property type="term" value="F:transmembrane transporter activity"/>
    <property type="evidence" value="ECO:0007669"/>
    <property type="project" value="InterPro"/>
</dbReference>
<dbReference type="AlphaFoldDB" id="A0A2T5J641"/>
<dbReference type="InterPro" id="IPR020846">
    <property type="entry name" value="MFS_dom"/>
</dbReference>
<feature type="transmembrane region" description="Helical" evidence="4">
    <location>
        <begin position="377"/>
        <end position="398"/>
    </location>
</feature>
<keyword evidence="1 4" id="KW-0812">Transmembrane</keyword>
<feature type="transmembrane region" description="Helical" evidence="4">
    <location>
        <begin position="290"/>
        <end position="309"/>
    </location>
</feature>
<proteinExistence type="predicted"/>
<dbReference type="InterPro" id="IPR036259">
    <property type="entry name" value="MFS_trans_sf"/>
</dbReference>